<feature type="signal peptide" evidence="7">
    <location>
        <begin position="1"/>
        <end position="21"/>
    </location>
</feature>
<name>A0A8W8N857_MAGGI</name>
<evidence type="ECO:0000259" key="8">
    <source>
        <dbReference type="Pfam" id="PF23560"/>
    </source>
</evidence>
<evidence type="ECO:0000256" key="4">
    <source>
        <dbReference type="ARBA" id="ARBA00023180"/>
    </source>
</evidence>
<protein>
    <recommendedName>
        <fullName evidence="13">VWFA domain-containing protein</fullName>
    </recommendedName>
</protein>
<dbReference type="OrthoDB" id="6161097at2759"/>
<feature type="compositionally biased region" description="Polar residues" evidence="5">
    <location>
        <begin position="1154"/>
        <end position="1177"/>
    </location>
</feature>
<reference evidence="11" key="1">
    <citation type="submission" date="2022-08" db="UniProtKB">
        <authorList>
            <consortium name="EnsemblMetazoa"/>
        </authorList>
    </citation>
    <scope>IDENTIFICATION</scope>
    <source>
        <strain evidence="11">05x7-T-G4-1.051#20</strain>
    </source>
</reference>
<evidence type="ECO:0000256" key="7">
    <source>
        <dbReference type="SAM" id="SignalP"/>
    </source>
</evidence>
<evidence type="ECO:0008006" key="13">
    <source>
        <dbReference type="Google" id="ProtNLM"/>
    </source>
</evidence>
<feature type="compositionally biased region" description="Basic and acidic residues" evidence="5">
    <location>
        <begin position="1106"/>
        <end position="1117"/>
    </location>
</feature>
<dbReference type="Pfam" id="PF25106">
    <property type="entry name" value="VWA_4"/>
    <property type="match status" value="1"/>
</dbReference>
<dbReference type="Proteomes" id="UP000005408">
    <property type="component" value="Unassembled WGS sequence"/>
</dbReference>
<proteinExistence type="predicted"/>
<feature type="region of interest" description="Disordered" evidence="5">
    <location>
        <begin position="912"/>
        <end position="944"/>
    </location>
</feature>
<dbReference type="GO" id="GO:0005576">
    <property type="term" value="C:extracellular region"/>
    <property type="evidence" value="ECO:0007669"/>
    <property type="project" value="UniProtKB-SubCell"/>
</dbReference>
<keyword evidence="4" id="KW-0325">Glycoprotein</keyword>
<keyword evidence="3 7" id="KW-0732">Signal</keyword>
<evidence type="ECO:0000256" key="6">
    <source>
        <dbReference type="SAM" id="Phobius"/>
    </source>
</evidence>
<keyword evidence="2" id="KW-0964">Secreted</keyword>
<evidence type="ECO:0000256" key="5">
    <source>
        <dbReference type="SAM" id="MobiDB-lite"/>
    </source>
</evidence>
<evidence type="ECO:0000313" key="11">
    <source>
        <dbReference type="EnsemblMetazoa" id="G4685.1:cds"/>
    </source>
</evidence>
<evidence type="ECO:0000256" key="1">
    <source>
        <dbReference type="ARBA" id="ARBA00004613"/>
    </source>
</evidence>
<feature type="compositionally biased region" description="Low complexity" evidence="5">
    <location>
        <begin position="912"/>
        <end position="942"/>
    </location>
</feature>
<dbReference type="InterPro" id="IPR052577">
    <property type="entry name" value="VWA7"/>
</dbReference>
<keyword evidence="6" id="KW-1133">Transmembrane helix</keyword>
<feature type="compositionally biased region" description="Basic and acidic residues" evidence="5">
    <location>
        <begin position="1213"/>
        <end position="1235"/>
    </location>
</feature>
<feature type="compositionally biased region" description="Polar residues" evidence="5">
    <location>
        <begin position="1183"/>
        <end position="1206"/>
    </location>
</feature>
<dbReference type="InterPro" id="IPR056475">
    <property type="entry name" value="GBD_Hemicentin/VWA7"/>
</dbReference>
<feature type="region of interest" description="Disordered" evidence="5">
    <location>
        <begin position="1046"/>
        <end position="1253"/>
    </location>
</feature>
<dbReference type="Pfam" id="PF23560">
    <property type="entry name" value="GBD_Hemicentin"/>
    <property type="match status" value="1"/>
</dbReference>
<keyword evidence="6" id="KW-0812">Transmembrane</keyword>
<organism evidence="11 12">
    <name type="scientific">Magallana gigas</name>
    <name type="common">Pacific oyster</name>
    <name type="synonym">Crassostrea gigas</name>
    <dbReference type="NCBI Taxonomy" id="29159"/>
    <lineage>
        <taxon>Eukaryota</taxon>
        <taxon>Metazoa</taxon>
        <taxon>Spiralia</taxon>
        <taxon>Lophotrochozoa</taxon>
        <taxon>Mollusca</taxon>
        <taxon>Bivalvia</taxon>
        <taxon>Autobranchia</taxon>
        <taxon>Pteriomorphia</taxon>
        <taxon>Ostreida</taxon>
        <taxon>Ostreoidea</taxon>
        <taxon>Ostreidae</taxon>
        <taxon>Magallana</taxon>
    </lineage>
</organism>
<dbReference type="AlphaFoldDB" id="A0A8W8N857"/>
<feature type="compositionally biased region" description="Polar residues" evidence="5">
    <location>
        <begin position="1118"/>
        <end position="1139"/>
    </location>
</feature>
<evidence type="ECO:0000256" key="3">
    <source>
        <dbReference type="ARBA" id="ARBA00022729"/>
    </source>
</evidence>
<evidence type="ECO:0000256" key="2">
    <source>
        <dbReference type="ARBA" id="ARBA00022525"/>
    </source>
</evidence>
<evidence type="ECO:0000313" key="12">
    <source>
        <dbReference type="Proteomes" id="UP000005408"/>
    </source>
</evidence>
<sequence>MSMHGWTVLVILCYNVEPTLSFTAYEIPTETETKSHSAITMDAIFRTTAKFLDRMQLVNDTEQSPFLKVYNYFGSDQESFQRFIQIIHEISGYESLVKTERATDSKYHVNGEQIEMAHILIKQIRNRIVDFSKNTAMVKSNISLIREDVATILYIIQEFYSNTNYIELFGNNTIYEDFGQDKVILKAVADSSEDTCTNCGNGIEQCENNIIIGPNLTSGYRSGQIITKPVRYLNGINGKCSHGTPDDSSRTFTATGGIYKGRSSQNEAPHSYLHSAAAEMAVNATEYYLIDQATGLLELIGSEVFRDIFGIRSREETAKTSLTFVIDAASSKADILMIIKAIEKIVNETKGSKFLPKRYVTVIFSDSENWKIGSNTTDLKTLISVLGNFSGSSGGDCAEYAMIGIRKGIELSNNNSKIYILTYARETNASLKEEVIYGLKAKKLIPIYILTGNCSRQPQEDVYAAIAKETGGKVFERNTSEVQTVIETEIKETLPSSNVFVSWFKMPANTTQNRSIPVDEYTKTLVITVTPVTSMSEVVLYNPNGIAVSLSENEEINLLNNVSKISILNPESGQWKLQKNVTDSWTVNVTALSAMDFSASILEKNPRRNSYQLTGNPIIGKQYSVVVDIPNLNSTFTCSKVALLCSSGTDVFEFNVTRVRLDGITRYTGDFIPSNKSLSYIQIRGNDTEGNPFLRTRLFNIKPVSVQLDISPLFGNLRLNKTSNISFSLNNADENFDDFDISVSDGNKDIDVHKVGFDSKQIYRYDVMVTPETLQTLILHFSITRRNFNSAIQTKTRRYSVMDTQSANCVIKQDPGMCPTESLNTDNCTSYNWTGSVEVSSGTINESVIKVSSNEVVLNHTDLKDANSSVPILLSGHCCIQTVVLTIIDSNGNFDECSFIISDQPVTIVQYPSSSSSSSSPSSLSTITDKQTTTTTVKQTTTTKEKQTTVAETSSYHYVTTTDEQTVAGTDEETGTDETKVIAMALGFTFLGLILIAIVIWIICGIKKRPFTKNPVAFLSYQTLKIKDENDQDVNEMLDKCHELHTADHVTTENEIESSSLQKSENIENNDGNNSSPVNNTDFTKEQSETSENKSPEAETSGTINKEIDTNKDDKKVTSINADSETINAATAGPESSDSIDGEKIKEDNKRESSSNLGQKECLSTESNGLKDSQNPNLEKGNNLDSQKVSPDNLCPTNNLENNENGRATEVVHTGKDKGGTDASSKERNEEKVDLVDVNNKDQNLAEEIKSQD</sequence>
<keyword evidence="6" id="KW-0472">Membrane</keyword>
<dbReference type="Pfam" id="PF25107">
    <property type="entry name" value="VWA7_N"/>
    <property type="match status" value="1"/>
</dbReference>
<comment type="subcellular location">
    <subcellularLocation>
        <location evidence="1">Secreted</location>
    </subcellularLocation>
</comment>
<feature type="domain" description="Hemicentin-1-like von Willebrand factor A" evidence="9">
    <location>
        <begin position="321"/>
        <end position="477"/>
    </location>
</feature>
<feature type="compositionally biased region" description="Low complexity" evidence="5">
    <location>
        <begin position="1069"/>
        <end position="1080"/>
    </location>
</feature>
<dbReference type="OMA" id="EVESHKW"/>
<evidence type="ECO:0000259" key="9">
    <source>
        <dbReference type="Pfam" id="PF25106"/>
    </source>
</evidence>
<feature type="compositionally biased region" description="Basic and acidic residues" evidence="5">
    <location>
        <begin position="1083"/>
        <end position="1097"/>
    </location>
</feature>
<dbReference type="PANTHER" id="PTHR14905:SF21">
    <property type="entry name" value="VWFA DOMAIN-CONTAINING PROTEIN"/>
    <property type="match status" value="1"/>
</dbReference>
<accession>A0A8W8N857</accession>
<dbReference type="EnsemblMetazoa" id="G4685.1">
    <property type="protein sequence ID" value="G4685.1:cds"/>
    <property type="gene ID" value="G4685"/>
</dbReference>
<feature type="chain" id="PRO_5036458550" description="VWFA domain-containing protein" evidence="7">
    <location>
        <begin position="22"/>
        <end position="1253"/>
    </location>
</feature>
<feature type="domain" description="VWA7 N-terminal" evidence="10">
    <location>
        <begin position="72"/>
        <end position="291"/>
    </location>
</feature>
<evidence type="ECO:0000259" key="10">
    <source>
        <dbReference type="Pfam" id="PF25107"/>
    </source>
</evidence>
<feature type="compositionally biased region" description="Basic and acidic residues" evidence="5">
    <location>
        <begin position="1141"/>
        <end position="1153"/>
    </location>
</feature>
<feature type="domain" description="Hemicentin/VWA7 galactose-binding" evidence="8">
    <location>
        <begin position="509"/>
        <end position="593"/>
    </location>
</feature>
<dbReference type="PANTHER" id="PTHR14905">
    <property type="entry name" value="NG37"/>
    <property type="match status" value="1"/>
</dbReference>
<feature type="transmembrane region" description="Helical" evidence="6">
    <location>
        <begin position="981"/>
        <end position="1004"/>
    </location>
</feature>
<dbReference type="InterPro" id="IPR056862">
    <property type="entry name" value="VWA7_N"/>
</dbReference>
<dbReference type="InterPro" id="IPR056861">
    <property type="entry name" value="HMCN1-like_VWA"/>
</dbReference>
<keyword evidence="12" id="KW-1185">Reference proteome</keyword>